<dbReference type="Pfam" id="PF00245">
    <property type="entry name" value="Alk_phosphatase"/>
    <property type="match status" value="2"/>
</dbReference>
<gene>
    <name evidence="11" type="primary">phoA</name>
    <name evidence="11" type="ORF">MOPEL_099_00890</name>
</gene>
<dbReference type="STRING" id="1089455.MOPEL_099_00890"/>
<keyword evidence="6 8" id="KW-0460">Magnesium</keyword>
<feature type="active site" description="Phosphoserine intermediate" evidence="7">
    <location>
        <position position="113"/>
    </location>
</feature>
<dbReference type="PROSITE" id="PS00123">
    <property type="entry name" value="ALKALINE_PHOSPHATASE"/>
    <property type="match status" value="1"/>
</dbReference>
<dbReference type="GO" id="GO:0004035">
    <property type="term" value="F:alkaline phosphatase activity"/>
    <property type="evidence" value="ECO:0007669"/>
    <property type="project" value="TreeGrafter"/>
</dbReference>
<evidence type="ECO:0000256" key="9">
    <source>
        <dbReference type="RuleBase" id="RU003946"/>
    </source>
</evidence>
<dbReference type="InterPro" id="IPR017850">
    <property type="entry name" value="Alkaline_phosphatase_core_sf"/>
</dbReference>
<keyword evidence="3 8" id="KW-0479">Metal-binding</keyword>
<evidence type="ECO:0000256" key="5">
    <source>
        <dbReference type="ARBA" id="ARBA00022833"/>
    </source>
</evidence>
<evidence type="ECO:0000313" key="12">
    <source>
        <dbReference type="Proteomes" id="UP000004367"/>
    </source>
</evidence>
<feature type="binding site" evidence="8">
    <location>
        <position position="164"/>
    </location>
    <ligand>
        <name>Mg(2+)</name>
        <dbReference type="ChEBI" id="CHEBI:18420"/>
    </ligand>
</feature>
<protein>
    <submittedName>
        <fullName evidence="11">Alkaline phosphatase</fullName>
    </submittedName>
</protein>
<dbReference type="SMART" id="SM00098">
    <property type="entry name" value="alkPPc"/>
    <property type="match status" value="1"/>
</dbReference>
<keyword evidence="4" id="KW-0378">Hydrolase</keyword>
<comment type="caution">
    <text evidence="11">The sequence shown here is derived from an EMBL/GenBank/DDBJ whole genome shotgun (WGS) entry which is preliminary data.</text>
</comment>
<dbReference type="AlphaFoldDB" id="H5UU81"/>
<evidence type="ECO:0000256" key="10">
    <source>
        <dbReference type="SAM" id="MobiDB-lite"/>
    </source>
</evidence>
<feature type="binding site" evidence="8">
    <location>
        <position position="408"/>
    </location>
    <ligand>
        <name>Zn(2+)</name>
        <dbReference type="ChEBI" id="CHEBI:29105"/>
        <label>2</label>
    </ligand>
</feature>
<keyword evidence="5 8" id="KW-0862">Zinc</keyword>
<dbReference type="PRINTS" id="PR00113">
    <property type="entry name" value="ALKPHPHTASE"/>
</dbReference>
<evidence type="ECO:0000256" key="2">
    <source>
        <dbReference type="ARBA" id="ARBA00022553"/>
    </source>
</evidence>
<feature type="binding site" evidence="8">
    <location>
        <position position="67"/>
    </location>
    <ligand>
        <name>Zn(2+)</name>
        <dbReference type="ChEBI" id="CHEBI:29105"/>
        <label>2</label>
    </ligand>
</feature>
<dbReference type="GO" id="GO:0046872">
    <property type="term" value="F:metal ion binding"/>
    <property type="evidence" value="ECO:0007669"/>
    <property type="project" value="UniProtKB-KW"/>
</dbReference>
<comment type="cofactor">
    <cofactor evidence="8">
        <name>Mg(2+)</name>
        <dbReference type="ChEBI" id="CHEBI:18420"/>
    </cofactor>
    <text evidence="8">Binds 1 Mg(2+) ion.</text>
</comment>
<reference evidence="11 12" key="1">
    <citation type="submission" date="2012-02" db="EMBL/GenBank/DDBJ databases">
        <title>Whole genome shotgun sequence of Mobilicoccus pelagius NBRC 104925.</title>
        <authorList>
            <person name="Yoshida Y."/>
            <person name="Hosoyama A."/>
            <person name="Tsuchikane K."/>
            <person name="Katsumata H."/>
            <person name="Yamazaki S."/>
            <person name="Fujita N."/>
        </authorList>
    </citation>
    <scope>NUCLEOTIDE SEQUENCE [LARGE SCALE GENOMIC DNA]</scope>
    <source>
        <strain evidence="11 12">NBRC 104925</strain>
    </source>
</reference>
<dbReference type="SUPFAM" id="SSF53649">
    <property type="entry name" value="Alkaline phosphatase-like"/>
    <property type="match status" value="1"/>
</dbReference>
<feature type="binding site" evidence="8">
    <location>
        <position position="313"/>
    </location>
    <ligand>
        <name>Zn(2+)</name>
        <dbReference type="ChEBI" id="CHEBI:29105"/>
        <label>2</label>
    </ligand>
</feature>
<dbReference type="PANTHER" id="PTHR11596:SF5">
    <property type="entry name" value="ALKALINE PHOSPHATASE"/>
    <property type="match status" value="1"/>
</dbReference>
<dbReference type="eggNOG" id="COG1785">
    <property type="taxonomic scope" value="Bacteria"/>
</dbReference>
<dbReference type="RefSeq" id="WP_009760559.1">
    <property type="nucleotide sequence ID" value="NZ_BAFE01000076.1"/>
</dbReference>
<feature type="region of interest" description="Disordered" evidence="10">
    <location>
        <begin position="206"/>
        <end position="228"/>
    </location>
</feature>
<feature type="binding site" evidence="8">
    <location>
        <position position="356"/>
    </location>
    <ligand>
        <name>Zn(2+)</name>
        <dbReference type="ChEBI" id="CHEBI:29105"/>
        <label>2</label>
    </ligand>
</feature>
<evidence type="ECO:0000256" key="1">
    <source>
        <dbReference type="ARBA" id="ARBA00005984"/>
    </source>
</evidence>
<evidence type="ECO:0000256" key="6">
    <source>
        <dbReference type="ARBA" id="ARBA00022842"/>
    </source>
</evidence>
<dbReference type="InterPro" id="IPR001952">
    <property type="entry name" value="Alkaline_phosphatase"/>
</dbReference>
<feature type="region of interest" description="Disordered" evidence="10">
    <location>
        <begin position="363"/>
        <end position="395"/>
    </location>
</feature>
<feature type="binding site" evidence="8">
    <location>
        <position position="308"/>
    </location>
    <ligand>
        <name>Mg(2+)</name>
        <dbReference type="ChEBI" id="CHEBI:18420"/>
    </ligand>
</feature>
<comment type="similarity">
    <text evidence="1 9">Belongs to the alkaline phosphatase family.</text>
</comment>
<dbReference type="Gene3D" id="3.40.720.10">
    <property type="entry name" value="Alkaline Phosphatase, subunit A"/>
    <property type="match status" value="1"/>
</dbReference>
<evidence type="ECO:0000256" key="3">
    <source>
        <dbReference type="ARBA" id="ARBA00022723"/>
    </source>
</evidence>
<comment type="cofactor">
    <cofactor evidence="8">
        <name>Zn(2+)</name>
        <dbReference type="ChEBI" id="CHEBI:29105"/>
    </cofactor>
    <text evidence="8">Binds 2 Zn(2+) ions.</text>
</comment>
<dbReference type="CDD" id="cd16012">
    <property type="entry name" value="ALP"/>
    <property type="match status" value="1"/>
</dbReference>
<evidence type="ECO:0000313" key="11">
    <source>
        <dbReference type="EMBL" id="GAB49289.1"/>
    </source>
</evidence>
<dbReference type="InterPro" id="IPR018299">
    <property type="entry name" value="Alkaline_phosphatase_AS"/>
</dbReference>
<organism evidence="11 12">
    <name type="scientific">Mobilicoccus pelagius NBRC 104925</name>
    <dbReference type="NCBI Taxonomy" id="1089455"/>
    <lineage>
        <taxon>Bacteria</taxon>
        <taxon>Bacillati</taxon>
        <taxon>Actinomycetota</taxon>
        <taxon>Actinomycetes</taxon>
        <taxon>Micrococcales</taxon>
        <taxon>Dermatophilaceae</taxon>
        <taxon>Mobilicoccus</taxon>
    </lineage>
</organism>
<feature type="binding site" evidence="8">
    <location>
        <position position="317"/>
    </location>
    <ligand>
        <name>Zn(2+)</name>
        <dbReference type="ChEBI" id="CHEBI:29105"/>
        <label>2</label>
    </ligand>
</feature>
<feature type="binding site" evidence="8">
    <location>
        <position position="355"/>
    </location>
    <ligand>
        <name>Zn(2+)</name>
        <dbReference type="ChEBI" id="CHEBI:29105"/>
        <label>2</label>
    </ligand>
</feature>
<name>H5UU81_9MICO</name>
<proteinExistence type="inferred from homology"/>
<evidence type="ECO:0000256" key="4">
    <source>
        <dbReference type="ARBA" id="ARBA00022801"/>
    </source>
</evidence>
<evidence type="ECO:0000256" key="8">
    <source>
        <dbReference type="PIRSR" id="PIRSR601952-2"/>
    </source>
</evidence>
<dbReference type="PANTHER" id="PTHR11596">
    <property type="entry name" value="ALKALINE PHOSPHATASE"/>
    <property type="match status" value="1"/>
</dbReference>
<keyword evidence="12" id="KW-1185">Reference proteome</keyword>
<dbReference type="EMBL" id="BAFE01000076">
    <property type="protein sequence ID" value="GAB49289.1"/>
    <property type="molecule type" value="Genomic_DNA"/>
</dbReference>
<sequence length="447" mass="46653">MSQRHPRMIPAGRATLAAAVAATLIGGGGALAGLADRAPADAAAPAAPTAAHGRHPRAKNVILFIGDGMGSTHRDLIRYVNVGPQGKLEMDTMPVAGRSQTFPHDPKAMVTDSAAGGTALATGVKTYNGAIGVDEDGNPVRSVLELAARNGKATGLVTTSQVTDATPAAFGAHVADRGDQSRIARQFLESSRPQVILGGGEDRWLPAGTPGAFPDAPAEDPTEKSSGTEGDLIAKAKKLGYQYVTDTAGLKAAKGDKILGLFANEEMFQQAPEGKGDVYAPRVSLRDMTAKAISTLSRDDDGFFLMVEEEGIDEMAHKANATQVPKAGKNLDEAVGVAKRYAAAHGDTLVIVVADHETGSPAIEDVPELQDNPKYPNERGEGVTAEDGPFGAPGTDRRFVVDWTTTNHSAEDVPLTAMGPGSERLSGVYENTHVHDAMVAAMGLRRR</sequence>
<accession>H5UU81</accession>
<feature type="binding site" evidence="8">
    <location>
        <position position="166"/>
    </location>
    <ligand>
        <name>Mg(2+)</name>
        <dbReference type="ChEBI" id="CHEBI:18420"/>
    </ligand>
</feature>
<keyword evidence="2" id="KW-0597">Phosphoprotein</keyword>
<evidence type="ECO:0000256" key="7">
    <source>
        <dbReference type="PIRSR" id="PIRSR601952-1"/>
    </source>
</evidence>
<feature type="binding site" evidence="8">
    <location>
        <position position="67"/>
    </location>
    <ligand>
        <name>Mg(2+)</name>
        <dbReference type="ChEBI" id="CHEBI:18420"/>
    </ligand>
</feature>
<dbReference type="Proteomes" id="UP000004367">
    <property type="component" value="Unassembled WGS sequence"/>
</dbReference>